<evidence type="ECO:0000313" key="3">
    <source>
        <dbReference type="Proteomes" id="UP000299102"/>
    </source>
</evidence>
<organism evidence="2 3">
    <name type="scientific">Eumeta variegata</name>
    <name type="common">Bagworm moth</name>
    <name type="synonym">Eumeta japonica</name>
    <dbReference type="NCBI Taxonomy" id="151549"/>
    <lineage>
        <taxon>Eukaryota</taxon>
        <taxon>Metazoa</taxon>
        <taxon>Ecdysozoa</taxon>
        <taxon>Arthropoda</taxon>
        <taxon>Hexapoda</taxon>
        <taxon>Insecta</taxon>
        <taxon>Pterygota</taxon>
        <taxon>Neoptera</taxon>
        <taxon>Endopterygota</taxon>
        <taxon>Lepidoptera</taxon>
        <taxon>Glossata</taxon>
        <taxon>Ditrysia</taxon>
        <taxon>Tineoidea</taxon>
        <taxon>Psychidae</taxon>
        <taxon>Oiketicinae</taxon>
        <taxon>Eumeta</taxon>
    </lineage>
</organism>
<evidence type="ECO:0000313" key="2">
    <source>
        <dbReference type="EMBL" id="GBP41604.1"/>
    </source>
</evidence>
<proteinExistence type="predicted"/>
<dbReference type="Proteomes" id="UP000299102">
    <property type="component" value="Unassembled WGS sequence"/>
</dbReference>
<protein>
    <submittedName>
        <fullName evidence="2">Uncharacterized protein</fullName>
    </submittedName>
</protein>
<dbReference type="EMBL" id="BGZK01000402">
    <property type="protein sequence ID" value="GBP41604.1"/>
    <property type="molecule type" value="Genomic_DNA"/>
</dbReference>
<gene>
    <name evidence="2" type="ORF">EVAR_34037_1</name>
</gene>
<comment type="caution">
    <text evidence="2">The sequence shown here is derived from an EMBL/GenBank/DDBJ whole genome shotgun (WGS) entry which is preliminary data.</text>
</comment>
<feature type="compositionally biased region" description="Pro residues" evidence="1">
    <location>
        <begin position="17"/>
        <end position="35"/>
    </location>
</feature>
<feature type="region of interest" description="Disordered" evidence="1">
    <location>
        <begin position="1"/>
        <end position="35"/>
    </location>
</feature>
<evidence type="ECO:0000256" key="1">
    <source>
        <dbReference type="SAM" id="MobiDB-lite"/>
    </source>
</evidence>
<reference evidence="2 3" key="1">
    <citation type="journal article" date="2019" name="Commun. Biol.">
        <title>The bagworm genome reveals a unique fibroin gene that provides high tensile strength.</title>
        <authorList>
            <person name="Kono N."/>
            <person name="Nakamura H."/>
            <person name="Ohtoshi R."/>
            <person name="Tomita M."/>
            <person name="Numata K."/>
            <person name="Arakawa K."/>
        </authorList>
    </citation>
    <scope>NUCLEOTIDE SEQUENCE [LARGE SCALE GENOMIC DNA]</scope>
</reference>
<dbReference type="SUPFAM" id="SSF101447">
    <property type="entry name" value="Formin homology 2 domain (FH2 domain)"/>
    <property type="match status" value="1"/>
</dbReference>
<sequence length="170" mass="19100">MDNGTAAVMRRRISPAVPTPPDEPPPPPPPPPAPPRVRLVLFLAAYHAIRNQKIHAIETERKTSQKSLEKLFGDLCPSQQHTMIRLKVPDLPYIADPDADNTRYSIEERGGHHKVDGHHIGHLEAKRSHQCVAGLLRNDLMDGIELMDRALITSPLRRTHPQASRFRSMC</sequence>
<name>A0A4C1VUR2_EUMVA</name>
<keyword evidence="3" id="KW-1185">Reference proteome</keyword>
<dbReference type="AlphaFoldDB" id="A0A4C1VUR2"/>
<accession>A0A4C1VUR2</accession>